<evidence type="ECO:0000256" key="2">
    <source>
        <dbReference type="ARBA" id="ARBA00022670"/>
    </source>
</evidence>
<dbReference type="Pfam" id="PF01067">
    <property type="entry name" value="Calpain_III"/>
    <property type="match status" value="1"/>
</dbReference>
<feature type="active site" evidence="8 9">
    <location>
        <position position="229"/>
    </location>
</feature>
<dbReference type="AlphaFoldDB" id="A0A5F9CNL8"/>
<evidence type="ECO:0000313" key="14">
    <source>
        <dbReference type="Proteomes" id="UP000001811"/>
    </source>
</evidence>
<evidence type="ECO:0000256" key="1">
    <source>
        <dbReference type="ARBA" id="ARBA00007623"/>
    </source>
</evidence>
<keyword evidence="6 9" id="KW-0788">Thiol protease</keyword>
<dbReference type="SMART" id="SM00720">
    <property type="entry name" value="calpain_III"/>
    <property type="match status" value="1"/>
</dbReference>
<dbReference type="GO" id="GO:0005737">
    <property type="term" value="C:cytoplasm"/>
    <property type="evidence" value="ECO:0007669"/>
    <property type="project" value="TreeGrafter"/>
</dbReference>
<dbReference type="Gene3D" id="1.10.238.10">
    <property type="entry name" value="EF-hand"/>
    <property type="match status" value="1"/>
</dbReference>
<protein>
    <submittedName>
        <fullName evidence="13">Calpain 8</fullName>
    </submittedName>
</protein>
<dbReference type="EMBL" id="AAGW02025830">
    <property type="status" value="NOT_ANNOTATED_CDS"/>
    <property type="molecule type" value="Genomic_DNA"/>
</dbReference>
<dbReference type="EMBL" id="AAGW02025831">
    <property type="status" value="NOT_ANNOTATED_CDS"/>
    <property type="molecule type" value="Genomic_DNA"/>
</dbReference>
<dbReference type="EMBL" id="AAGW02025833">
    <property type="status" value="NOT_ANNOTATED_CDS"/>
    <property type="molecule type" value="Genomic_DNA"/>
</dbReference>
<feature type="region of interest" description="Disordered" evidence="10">
    <location>
        <begin position="189"/>
        <end position="208"/>
    </location>
</feature>
<evidence type="ECO:0000256" key="5">
    <source>
        <dbReference type="ARBA" id="ARBA00022801"/>
    </source>
</evidence>
<dbReference type="Proteomes" id="UP000001811">
    <property type="component" value="Chromosome 16"/>
</dbReference>
<accession>A0A5F9CNL8</accession>
<evidence type="ECO:0000256" key="9">
    <source>
        <dbReference type="PROSITE-ProRule" id="PRU00239"/>
    </source>
</evidence>
<dbReference type="SMART" id="SM00230">
    <property type="entry name" value="CysPc"/>
    <property type="match status" value="1"/>
</dbReference>
<dbReference type="InterPro" id="IPR022684">
    <property type="entry name" value="Calpain_cysteine_protease"/>
</dbReference>
<dbReference type="InterPro" id="IPR000169">
    <property type="entry name" value="Pept_cys_AS"/>
</dbReference>
<dbReference type="EMBL" id="AAGW02025834">
    <property type="status" value="NOT_ANNOTATED_CDS"/>
    <property type="molecule type" value="Genomic_DNA"/>
</dbReference>
<evidence type="ECO:0000256" key="6">
    <source>
        <dbReference type="ARBA" id="ARBA00022807"/>
    </source>
</evidence>
<dbReference type="SUPFAM" id="SSF54001">
    <property type="entry name" value="Cysteine proteinases"/>
    <property type="match status" value="1"/>
</dbReference>
<evidence type="ECO:0000256" key="3">
    <source>
        <dbReference type="ARBA" id="ARBA00022723"/>
    </source>
</evidence>
<feature type="active site" evidence="8 9">
    <location>
        <position position="105"/>
    </location>
</feature>
<dbReference type="InterPro" id="IPR022682">
    <property type="entry name" value="Calpain_domain_III"/>
</dbReference>
<dbReference type="GO" id="GO:0005509">
    <property type="term" value="F:calcium ion binding"/>
    <property type="evidence" value="ECO:0007669"/>
    <property type="project" value="InterPro"/>
</dbReference>
<dbReference type="InterPro" id="IPR036213">
    <property type="entry name" value="Calpain_III_sf"/>
</dbReference>
<keyword evidence="5 9" id="KW-0378">Hydrolase</keyword>
<evidence type="ECO:0000256" key="7">
    <source>
        <dbReference type="ARBA" id="ARBA00022837"/>
    </source>
</evidence>
<dbReference type="GeneTree" id="ENSGT00940000160090"/>
<dbReference type="InterPro" id="IPR002048">
    <property type="entry name" value="EF_hand_dom"/>
</dbReference>
<dbReference type="Gene3D" id="3.90.70.10">
    <property type="entry name" value="Cysteine proteinases"/>
    <property type="match status" value="1"/>
</dbReference>
<dbReference type="Ensembl" id="ENSOCUT00000045827.1">
    <property type="protein sequence ID" value="ENSOCUP00000035221.1"/>
    <property type="gene ID" value="ENSOCUG00000008207.4"/>
</dbReference>
<reference evidence="13" key="2">
    <citation type="submission" date="2025-08" db="UniProtKB">
        <authorList>
            <consortium name="Ensembl"/>
        </authorList>
    </citation>
    <scope>IDENTIFICATION</scope>
    <source>
        <strain evidence="13">Thorbecke</strain>
    </source>
</reference>
<dbReference type="PANTHER" id="PTHR10183">
    <property type="entry name" value="CALPAIN"/>
    <property type="match status" value="1"/>
</dbReference>
<dbReference type="InterPro" id="IPR018247">
    <property type="entry name" value="EF_Hand_1_Ca_BS"/>
</dbReference>
<reference evidence="13 14" key="1">
    <citation type="journal article" date="2011" name="Nature">
        <title>A high-resolution map of human evolutionary constraint using 29 mammals.</title>
        <authorList>
            <person name="Lindblad-Toh K."/>
            <person name="Garber M."/>
            <person name="Zuk O."/>
            <person name="Lin M.F."/>
            <person name="Parker B.J."/>
            <person name="Washietl S."/>
            <person name="Kheradpour P."/>
            <person name="Ernst J."/>
            <person name="Jordan G."/>
            <person name="Mauceli E."/>
            <person name="Ward L.D."/>
            <person name="Lowe C.B."/>
            <person name="Holloway A.K."/>
            <person name="Clamp M."/>
            <person name="Gnerre S."/>
            <person name="Alfoldi J."/>
            <person name="Beal K."/>
            <person name="Chang J."/>
            <person name="Clawson H."/>
            <person name="Cuff J."/>
            <person name="Di Palma F."/>
            <person name="Fitzgerald S."/>
            <person name="Flicek P."/>
            <person name="Guttman M."/>
            <person name="Hubisz M.J."/>
            <person name="Jaffe D.B."/>
            <person name="Jungreis I."/>
            <person name="Kent W.J."/>
            <person name="Kostka D."/>
            <person name="Lara M."/>
            <person name="Martins A.L."/>
            <person name="Massingham T."/>
            <person name="Moltke I."/>
            <person name="Raney B.J."/>
            <person name="Rasmussen M.D."/>
            <person name="Robinson J."/>
            <person name="Stark A."/>
            <person name="Vilella A.J."/>
            <person name="Wen J."/>
            <person name="Xie X."/>
            <person name="Zody M.C."/>
            <person name="Baldwin J."/>
            <person name="Bloom T."/>
            <person name="Chin C.W."/>
            <person name="Heiman D."/>
            <person name="Nicol R."/>
            <person name="Nusbaum C."/>
            <person name="Young S."/>
            <person name="Wilkinson J."/>
            <person name="Worley K.C."/>
            <person name="Kovar C.L."/>
            <person name="Muzny D.M."/>
            <person name="Gibbs R.A."/>
            <person name="Cree A."/>
            <person name="Dihn H.H."/>
            <person name="Fowler G."/>
            <person name="Jhangiani S."/>
            <person name="Joshi V."/>
            <person name="Lee S."/>
            <person name="Lewis L.R."/>
            <person name="Nazareth L.V."/>
            <person name="Okwuonu G."/>
            <person name="Santibanez J."/>
            <person name="Warren W.C."/>
            <person name="Mardis E.R."/>
            <person name="Weinstock G.M."/>
            <person name="Wilson R.K."/>
            <person name="Delehaunty K."/>
            <person name="Dooling D."/>
            <person name="Fronik C."/>
            <person name="Fulton L."/>
            <person name="Fulton B."/>
            <person name="Graves T."/>
            <person name="Minx P."/>
            <person name="Sodergren E."/>
            <person name="Birney E."/>
            <person name="Margulies E.H."/>
            <person name="Herrero J."/>
            <person name="Green E.D."/>
            <person name="Haussler D."/>
            <person name="Siepel A."/>
            <person name="Goldman N."/>
            <person name="Pollard K.S."/>
            <person name="Pedersen J.S."/>
            <person name="Lander E.S."/>
            <person name="Kellis M."/>
        </authorList>
    </citation>
    <scope>NUCLEOTIDE SEQUENCE [LARGE SCALE GENOMIC DNA]</scope>
    <source>
        <strain evidence="13 14">Thorbecke inbred</strain>
    </source>
</reference>
<organism evidence="13 14">
    <name type="scientific">Oryctolagus cuniculus</name>
    <name type="common">Rabbit</name>
    <dbReference type="NCBI Taxonomy" id="9986"/>
    <lineage>
        <taxon>Eukaryota</taxon>
        <taxon>Metazoa</taxon>
        <taxon>Chordata</taxon>
        <taxon>Craniata</taxon>
        <taxon>Vertebrata</taxon>
        <taxon>Euteleostomi</taxon>
        <taxon>Mammalia</taxon>
        <taxon>Eutheria</taxon>
        <taxon>Euarchontoglires</taxon>
        <taxon>Glires</taxon>
        <taxon>Lagomorpha</taxon>
        <taxon>Leporidae</taxon>
        <taxon>Oryctolagus</taxon>
    </lineage>
</organism>
<dbReference type="SUPFAM" id="SSF47473">
    <property type="entry name" value="EF-hand"/>
    <property type="match status" value="1"/>
</dbReference>
<dbReference type="Gene3D" id="2.60.120.380">
    <property type="match status" value="1"/>
</dbReference>
<dbReference type="Bgee" id="ENSOCUG00000008207">
    <property type="expression patterns" value="Expressed in autopod skin and 5 other cell types or tissues"/>
</dbReference>
<evidence type="ECO:0000259" key="12">
    <source>
        <dbReference type="PROSITE" id="PS50222"/>
    </source>
</evidence>
<evidence type="ECO:0000259" key="11">
    <source>
        <dbReference type="PROSITE" id="PS50203"/>
    </source>
</evidence>
<dbReference type="InterPro" id="IPR038765">
    <property type="entry name" value="Papain-like_cys_pep_sf"/>
</dbReference>
<sequence>MAALAAGVSRQRAAAEGLGSIQKAVKYLGQDFETLRQQCLDSGVLFKDPEFPACPSALGFKELGPHSPQTQGIVWKRPTELCPSPQFIVGGATRTDIRQGGLGDCWLLAAIASLTLNEKLLYRVVPKDQSFQKDYAGIFHFQFWQYGEWVEVVVDDRLPTRHGQLLFVHSAERSEFWSALLEKAYAKARSQEPPPSLPHGRRGQTLGPSLVSNAAETEAITSQKLVKSHAYSVTGVEEVHFHGRPEKLIRLRNPWGEVEWSGAWSDDAPEWNDIDPRRKEELDKKAEDGEFWMSFSDFLRQFSRLEICNLSPDSLSSEEVHKWNLVLFNGRWTRGSTAGGCQNYPATYWTNPQFKIHLDEADEDQEESAGEPCCTVLLGLMQKNRRRQKRMGQGMLSIGYAVYQLERHTDVHLGRDFFLGHQPSARSGTFINLREVCSRTRLPPGEYLVVPSTFEPFKDGEFCCTLQPMSLGSPALGVTSHLQVILTPYVFLCVYLGTDIKFDGFNINTCREMISLVDSNATGTLGPDELKMLWLKIQKYLEIYLDVGCNHLGTIDAHEMRTALKKAGFTLNNQVQRTIAMRYACSKLGIDFDGFVACMIRLESLFKLFRLLDKDQSGTVQLSLAEVTARGLMVLGSSGWRRC</sequence>
<dbReference type="PANTHER" id="PTHR10183:SF374">
    <property type="entry name" value="CALPAIN-8"/>
    <property type="match status" value="1"/>
</dbReference>
<dbReference type="InterPro" id="IPR033883">
    <property type="entry name" value="C2_III"/>
</dbReference>
<dbReference type="InterPro" id="IPR001300">
    <property type="entry name" value="Peptidase_C2_calpain_cat"/>
</dbReference>
<comment type="similarity">
    <text evidence="1">Belongs to the peptidase C2 family.</text>
</comment>
<feature type="domain" description="EF-hand" evidence="12">
    <location>
        <begin position="505"/>
        <end position="540"/>
    </location>
</feature>
<keyword evidence="3" id="KW-0479">Metal-binding</keyword>
<dbReference type="Pfam" id="PF00648">
    <property type="entry name" value="Peptidase_C2"/>
    <property type="match status" value="2"/>
</dbReference>
<dbReference type="InterPro" id="IPR022683">
    <property type="entry name" value="Calpain_III"/>
</dbReference>
<dbReference type="PROSITE" id="PS50222">
    <property type="entry name" value="EF_HAND_2"/>
    <property type="match status" value="1"/>
</dbReference>
<feature type="active site" evidence="8 9">
    <location>
        <position position="253"/>
    </location>
</feature>
<proteinExistence type="inferred from homology"/>
<dbReference type="GO" id="GO:0006508">
    <property type="term" value="P:proteolysis"/>
    <property type="evidence" value="ECO:0007669"/>
    <property type="project" value="UniProtKB-KW"/>
</dbReference>
<dbReference type="CDD" id="cd00214">
    <property type="entry name" value="Calpain_III"/>
    <property type="match status" value="1"/>
</dbReference>
<evidence type="ECO:0000256" key="10">
    <source>
        <dbReference type="SAM" id="MobiDB-lite"/>
    </source>
</evidence>
<dbReference type="EMBL" id="AAGW02025832">
    <property type="status" value="NOT_ANNOTATED_CDS"/>
    <property type="molecule type" value="Genomic_DNA"/>
</dbReference>
<dbReference type="CDD" id="cd00044">
    <property type="entry name" value="CysPc"/>
    <property type="match status" value="1"/>
</dbReference>
<dbReference type="GO" id="GO:0004198">
    <property type="term" value="F:calcium-dependent cysteine-type endopeptidase activity"/>
    <property type="evidence" value="ECO:0007669"/>
    <property type="project" value="InterPro"/>
</dbReference>
<evidence type="ECO:0000313" key="13">
    <source>
        <dbReference type="Ensembl" id="ENSOCUP00000035221.1"/>
    </source>
</evidence>
<dbReference type="SUPFAM" id="SSF49758">
    <property type="entry name" value="Calpain large subunit, middle domain (domain III)"/>
    <property type="match status" value="1"/>
</dbReference>
<evidence type="ECO:0000256" key="4">
    <source>
        <dbReference type="ARBA" id="ARBA00022737"/>
    </source>
</evidence>
<dbReference type="FunFam" id="2.60.120.380:FF:000001">
    <property type="entry name" value="Calpain-1 catalytic subunit"/>
    <property type="match status" value="1"/>
</dbReference>
<feature type="domain" description="Calpain catalytic" evidence="11">
    <location>
        <begin position="45"/>
        <end position="311"/>
    </location>
</feature>
<keyword evidence="7" id="KW-0106">Calcium</keyword>
<dbReference type="PROSITE" id="PS00018">
    <property type="entry name" value="EF_HAND_1"/>
    <property type="match status" value="1"/>
</dbReference>
<keyword evidence="14" id="KW-1185">Reference proteome</keyword>
<keyword evidence="4" id="KW-0677">Repeat</keyword>
<name>A0A5F9CNL8_RABIT</name>
<evidence type="ECO:0000256" key="8">
    <source>
        <dbReference type="PIRSR" id="PIRSR622684-1"/>
    </source>
</evidence>
<dbReference type="PROSITE" id="PS50203">
    <property type="entry name" value="CALPAIN_CAT"/>
    <property type="match status" value="1"/>
</dbReference>
<keyword evidence="2 9" id="KW-0645">Protease</keyword>
<reference evidence="13" key="3">
    <citation type="submission" date="2025-09" db="UniProtKB">
        <authorList>
            <consortium name="Ensembl"/>
        </authorList>
    </citation>
    <scope>IDENTIFICATION</scope>
    <source>
        <strain evidence="13">Thorbecke</strain>
    </source>
</reference>
<dbReference type="InterPro" id="IPR011992">
    <property type="entry name" value="EF-hand-dom_pair"/>
</dbReference>
<dbReference type="PROSITE" id="PS00139">
    <property type="entry name" value="THIOL_PROTEASE_CYS"/>
    <property type="match status" value="1"/>
</dbReference>
<dbReference type="FunFam" id="3.90.70.10:FF:000001">
    <property type="entry name" value="Calpain-1 catalytic subunit"/>
    <property type="match status" value="1"/>
</dbReference>
<gene>
    <name evidence="13" type="primary">CAPN8</name>
</gene>
<dbReference type="PRINTS" id="PR00704">
    <property type="entry name" value="CALPAIN"/>
</dbReference>